<dbReference type="RefSeq" id="WP_151596050.1">
    <property type="nucleotide sequence ID" value="NZ_WBMS02000020.1"/>
</dbReference>
<dbReference type="SUPFAM" id="SSF51735">
    <property type="entry name" value="NAD(P)-binding Rossmann-fold domains"/>
    <property type="match status" value="1"/>
</dbReference>
<dbReference type="GO" id="GO:0016491">
    <property type="term" value="F:oxidoreductase activity"/>
    <property type="evidence" value="ECO:0007669"/>
    <property type="project" value="UniProtKB-KW"/>
</dbReference>
<keyword evidence="4" id="KW-1185">Reference proteome</keyword>
<organism evidence="3 4">
    <name type="scientific">Actinomadura physcomitrii</name>
    <dbReference type="NCBI Taxonomy" id="2650748"/>
    <lineage>
        <taxon>Bacteria</taxon>
        <taxon>Bacillati</taxon>
        <taxon>Actinomycetota</taxon>
        <taxon>Actinomycetes</taxon>
        <taxon>Streptosporangiales</taxon>
        <taxon>Thermomonosporaceae</taxon>
        <taxon>Actinomadura</taxon>
    </lineage>
</organism>
<evidence type="ECO:0000313" key="3">
    <source>
        <dbReference type="EMBL" id="MWA03505.1"/>
    </source>
</evidence>
<comment type="similarity">
    <text evidence="1">Belongs to the short-chain dehydrogenases/reductases (SDR) family.</text>
</comment>
<dbReference type="AlphaFoldDB" id="A0A6I4MG09"/>
<dbReference type="InterPro" id="IPR020904">
    <property type="entry name" value="Sc_DH/Rdtase_CS"/>
</dbReference>
<dbReference type="InterPro" id="IPR002347">
    <property type="entry name" value="SDR_fam"/>
</dbReference>
<dbReference type="Gene3D" id="3.40.50.720">
    <property type="entry name" value="NAD(P)-binding Rossmann-like Domain"/>
    <property type="match status" value="1"/>
</dbReference>
<evidence type="ECO:0000256" key="2">
    <source>
        <dbReference type="ARBA" id="ARBA00023002"/>
    </source>
</evidence>
<keyword evidence="2" id="KW-0560">Oxidoreductase</keyword>
<reference evidence="3" key="1">
    <citation type="submission" date="2019-12" db="EMBL/GenBank/DDBJ databases">
        <title>Actinomadura physcomitrii sp. nov., a novel actinomycete isolated from moss [Physcomitrium sphaericum (Ludw) Fuernr].</title>
        <authorList>
            <person name="Zhuang X."/>
        </authorList>
    </citation>
    <scope>NUCLEOTIDE SEQUENCE [LARGE SCALE GENOMIC DNA]</scope>
    <source>
        <strain evidence="3">LD22</strain>
    </source>
</reference>
<dbReference type="PRINTS" id="PR00080">
    <property type="entry name" value="SDRFAMILY"/>
</dbReference>
<dbReference type="PANTHER" id="PTHR43639">
    <property type="entry name" value="OXIDOREDUCTASE, SHORT-CHAIN DEHYDROGENASE/REDUCTASE FAMILY (AFU_ORTHOLOGUE AFUA_5G02870)"/>
    <property type="match status" value="1"/>
</dbReference>
<dbReference type="InterPro" id="IPR036291">
    <property type="entry name" value="NAD(P)-bd_dom_sf"/>
</dbReference>
<dbReference type="PANTHER" id="PTHR43639:SF1">
    <property type="entry name" value="SHORT-CHAIN DEHYDROGENASE_REDUCTASE FAMILY PROTEIN"/>
    <property type="match status" value="1"/>
</dbReference>
<accession>A0A6I4MG09</accession>
<gene>
    <name evidence="3" type="ORF">F8568_024610</name>
</gene>
<dbReference type="EMBL" id="WBMS02000020">
    <property type="protein sequence ID" value="MWA03505.1"/>
    <property type="molecule type" value="Genomic_DNA"/>
</dbReference>
<protein>
    <submittedName>
        <fullName evidence="3">SDR family oxidoreductase</fullName>
    </submittedName>
</protein>
<dbReference type="Proteomes" id="UP000462055">
    <property type="component" value="Unassembled WGS sequence"/>
</dbReference>
<evidence type="ECO:0000256" key="1">
    <source>
        <dbReference type="ARBA" id="ARBA00006484"/>
    </source>
</evidence>
<proteinExistence type="inferred from homology"/>
<name>A0A6I4MG09_9ACTN</name>
<dbReference type="PROSITE" id="PS00061">
    <property type="entry name" value="ADH_SHORT"/>
    <property type="match status" value="1"/>
</dbReference>
<sequence>MPARVPDRRFEGRVAVVTGAAGGIGSGIVRRLAAEGARIVATDRADGLDETVAKEVGDGAGDWVTVAADLSSSEGAEQVVATAIDRFGRLDVLVNNAGGGIIKPFLDHTPETMRETVDRNLWTTVHCCRAALPHMVAAGYGRIVNVGADSVRNGLYEHAMYNAAKGGVHGLTTGLAREFAQAGITVNTVAPTGTDTPTVLSRPPDAVERYRKTAALIPIGRFATVEEVASAVAYLAAEEAGFVTGQVVSVNGGTAML</sequence>
<evidence type="ECO:0000313" key="4">
    <source>
        <dbReference type="Proteomes" id="UP000462055"/>
    </source>
</evidence>
<dbReference type="Pfam" id="PF13561">
    <property type="entry name" value="adh_short_C2"/>
    <property type="match status" value="1"/>
</dbReference>
<dbReference type="PRINTS" id="PR00081">
    <property type="entry name" value="GDHRDH"/>
</dbReference>
<dbReference type="FunFam" id="3.40.50.720:FF:000084">
    <property type="entry name" value="Short-chain dehydrogenase reductase"/>
    <property type="match status" value="1"/>
</dbReference>
<comment type="caution">
    <text evidence="3">The sequence shown here is derived from an EMBL/GenBank/DDBJ whole genome shotgun (WGS) entry which is preliminary data.</text>
</comment>